<evidence type="ECO:0000256" key="7">
    <source>
        <dbReference type="ARBA" id="ARBA00022989"/>
    </source>
</evidence>
<dbReference type="EMBL" id="JALNTZ010000001">
    <property type="protein sequence ID" value="KAJ3665008.1"/>
    <property type="molecule type" value="Genomic_DNA"/>
</dbReference>
<gene>
    <name evidence="12" type="ORF">Zmor_000529</name>
</gene>
<keyword evidence="10" id="KW-0012">Acyltransferase</keyword>
<dbReference type="AlphaFoldDB" id="A0AA38IWM0"/>
<reference evidence="12" key="1">
    <citation type="journal article" date="2023" name="G3 (Bethesda)">
        <title>Whole genome assemblies of Zophobas morio and Tenebrio molitor.</title>
        <authorList>
            <person name="Kaur S."/>
            <person name="Stinson S.A."/>
            <person name="diCenzo G.C."/>
        </authorList>
    </citation>
    <scope>NUCLEOTIDE SEQUENCE</scope>
    <source>
        <strain evidence="12">QUZm001</strain>
    </source>
</reference>
<comment type="subcellular location">
    <subcellularLocation>
        <location evidence="1">Endoplasmic reticulum membrane</location>
        <topology evidence="1">Multi-pass membrane protein</topology>
    </subcellularLocation>
</comment>
<accession>A0AA38IWM0</accession>
<dbReference type="CDD" id="cd07987">
    <property type="entry name" value="LPLAT_MGAT-like"/>
    <property type="match status" value="2"/>
</dbReference>
<evidence type="ECO:0008006" key="14">
    <source>
        <dbReference type="Google" id="ProtNLM"/>
    </source>
</evidence>
<dbReference type="GO" id="GO:0004144">
    <property type="term" value="F:diacylglycerol O-acyltransferase activity"/>
    <property type="evidence" value="ECO:0007669"/>
    <property type="project" value="TreeGrafter"/>
</dbReference>
<evidence type="ECO:0000256" key="6">
    <source>
        <dbReference type="ARBA" id="ARBA00022824"/>
    </source>
</evidence>
<proteinExistence type="inferred from homology"/>
<evidence type="ECO:0000256" key="9">
    <source>
        <dbReference type="ARBA" id="ARBA00023136"/>
    </source>
</evidence>
<evidence type="ECO:0000256" key="5">
    <source>
        <dbReference type="ARBA" id="ARBA00022692"/>
    </source>
</evidence>
<evidence type="ECO:0000256" key="4">
    <source>
        <dbReference type="ARBA" id="ARBA00022679"/>
    </source>
</evidence>
<evidence type="ECO:0000256" key="11">
    <source>
        <dbReference type="SAM" id="Phobius"/>
    </source>
</evidence>
<feature type="transmembrane region" description="Helical" evidence="11">
    <location>
        <begin position="362"/>
        <end position="389"/>
    </location>
</feature>
<keyword evidence="7 11" id="KW-1133">Transmembrane helix</keyword>
<dbReference type="InterPro" id="IPR007130">
    <property type="entry name" value="DAGAT"/>
</dbReference>
<protein>
    <recommendedName>
        <fullName evidence="14">Acyltransferase</fullName>
    </recommendedName>
</protein>
<evidence type="ECO:0000256" key="2">
    <source>
        <dbReference type="ARBA" id="ARBA00005420"/>
    </source>
</evidence>
<keyword evidence="5 11" id="KW-0812">Transmembrane</keyword>
<evidence type="ECO:0000313" key="12">
    <source>
        <dbReference type="EMBL" id="KAJ3665008.1"/>
    </source>
</evidence>
<keyword evidence="13" id="KW-1185">Reference proteome</keyword>
<keyword evidence="3" id="KW-0444">Lipid biosynthesis</keyword>
<dbReference type="PANTHER" id="PTHR12317:SF79">
    <property type="entry name" value="ACYLTRANSFERASE"/>
    <property type="match status" value="1"/>
</dbReference>
<keyword evidence="9 11" id="KW-0472">Membrane</keyword>
<feature type="transmembrane region" description="Helical" evidence="11">
    <location>
        <begin position="256"/>
        <end position="276"/>
    </location>
</feature>
<sequence length="664" mass="76064">MQLLGVELIPLTEPLHRRKEALAAGAYFAMFSYGGYLGVLFGVYLLFTRFWWLSLIYICWIHLDRKTCKNGGRPSDWIQKWGWWRHLRNYFPVRTVLVPGFELTPDKNFLFCCFPHGVIPCGPFSSLLNPENLLQKMHPELTVKAAVMEQFFHLPFVREIILGIGGISCSAKSLTHVLTKPQGGHGVILYPGGAAEAMYARPGQHKLVLKDRKGFVKIALKTGASLVPVFTFGEVDLFDQIQNPLICRFQLFFKKLFRFTIALPFGSGFFQTYFGLIPRRKPLFTVVGLPIDVVKVENPTQEEIDEVHQKFIKQLENLFDTYKFDYMQIFGVKLIPLTEPLHRRKEALAAGAYFAMFSYGGYLGVLFGVYLLFTRFWWLSLIYICWIYLDRKTCETGGRSSPWIQKWSWWRHLRNYFPARTVLVPGFKLDPKKNYFFGCFPHGIIPHGPFSSLLSPGTTLQQIYPELTVKIAPMEQFFHLPFVRELVLGKGGISCSAKSLTYMLTRPEGGFGVSLSPGGAAETMYARPGQHKLVLKHRKGFVKIALKTGASLVPVFTFGEIDLFDQIQHPLVCRFQLFLKKLFHFTFALPLGSGFFQTSFGLIPRRKPLFTVVGLPIDVVRVENPTQEEIDELHQKFIKQLVHLFNTYKYDYLVDPEASVLELK</sequence>
<evidence type="ECO:0000256" key="1">
    <source>
        <dbReference type="ARBA" id="ARBA00004477"/>
    </source>
</evidence>
<evidence type="ECO:0000256" key="3">
    <source>
        <dbReference type="ARBA" id="ARBA00022516"/>
    </source>
</evidence>
<dbReference type="Proteomes" id="UP001168821">
    <property type="component" value="Unassembled WGS sequence"/>
</dbReference>
<organism evidence="12 13">
    <name type="scientific">Zophobas morio</name>
    <dbReference type="NCBI Taxonomy" id="2755281"/>
    <lineage>
        <taxon>Eukaryota</taxon>
        <taxon>Metazoa</taxon>
        <taxon>Ecdysozoa</taxon>
        <taxon>Arthropoda</taxon>
        <taxon>Hexapoda</taxon>
        <taxon>Insecta</taxon>
        <taxon>Pterygota</taxon>
        <taxon>Neoptera</taxon>
        <taxon>Endopterygota</taxon>
        <taxon>Coleoptera</taxon>
        <taxon>Polyphaga</taxon>
        <taxon>Cucujiformia</taxon>
        <taxon>Tenebrionidae</taxon>
        <taxon>Zophobas</taxon>
    </lineage>
</organism>
<dbReference type="GO" id="GO:0019432">
    <property type="term" value="P:triglyceride biosynthetic process"/>
    <property type="evidence" value="ECO:0007669"/>
    <property type="project" value="TreeGrafter"/>
</dbReference>
<comment type="caution">
    <text evidence="12">The sequence shown here is derived from an EMBL/GenBank/DDBJ whole genome shotgun (WGS) entry which is preliminary data.</text>
</comment>
<keyword evidence="8" id="KW-0443">Lipid metabolism</keyword>
<evidence type="ECO:0000313" key="13">
    <source>
        <dbReference type="Proteomes" id="UP001168821"/>
    </source>
</evidence>
<evidence type="ECO:0000256" key="10">
    <source>
        <dbReference type="ARBA" id="ARBA00023315"/>
    </source>
</evidence>
<keyword evidence="6" id="KW-0256">Endoplasmic reticulum</keyword>
<dbReference type="Pfam" id="PF03982">
    <property type="entry name" value="DAGAT"/>
    <property type="match status" value="2"/>
</dbReference>
<dbReference type="PANTHER" id="PTHR12317">
    <property type="entry name" value="DIACYLGLYCEROL O-ACYLTRANSFERASE"/>
    <property type="match status" value="1"/>
</dbReference>
<comment type="similarity">
    <text evidence="2">Belongs to the diacylglycerol acyltransferase family.</text>
</comment>
<name>A0AA38IWM0_9CUCU</name>
<feature type="transmembrane region" description="Helical" evidence="11">
    <location>
        <begin position="21"/>
        <end position="38"/>
    </location>
</feature>
<evidence type="ECO:0000256" key="8">
    <source>
        <dbReference type="ARBA" id="ARBA00023098"/>
    </source>
</evidence>
<keyword evidence="4" id="KW-0808">Transferase</keyword>
<dbReference type="GO" id="GO:0005789">
    <property type="term" value="C:endoplasmic reticulum membrane"/>
    <property type="evidence" value="ECO:0007669"/>
    <property type="project" value="UniProtKB-SubCell"/>
</dbReference>